<comment type="similarity">
    <text evidence="2 6">Belongs to the cytochrome P450 family.</text>
</comment>
<name>A0AAD5HB13_UMBRA</name>
<dbReference type="InterPro" id="IPR036396">
    <property type="entry name" value="Cyt_P450_sf"/>
</dbReference>
<evidence type="ECO:0000256" key="6">
    <source>
        <dbReference type="RuleBase" id="RU000461"/>
    </source>
</evidence>
<dbReference type="SUPFAM" id="SSF48264">
    <property type="entry name" value="Cytochrome P450"/>
    <property type="match status" value="1"/>
</dbReference>
<evidence type="ECO:0000256" key="1">
    <source>
        <dbReference type="ARBA" id="ARBA00001971"/>
    </source>
</evidence>
<evidence type="ECO:0000256" key="5">
    <source>
        <dbReference type="PIRSR" id="PIRSR602401-1"/>
    </source>
</evidence>
<keyword evidence="5 6" id="KW-0349">Heme</keyword>
<protein>
    <recommendedName>
        <fullName evidence="9">Cytochrome P450</fullName>
    </recommendedName>
</protein>
<dbReference type="PANTHER" id="PTHR24305:SF166">
    <property type="entry name" value="CYTOCHROME P450 12A4, MITOCHONDRIAL-RELATED"/>
    <property type="match status" value="1"/>
</dbReference>
<proteinExistence type="inferred from homology"/>
<dbReference type="EMBL" id="MU620972">
    <property type="protein sequence ID" value="KAI8575718.1"/>
    <property type="molecule type" value="Genomic_DNA"/>
</dbReference>
<evidence type="ECO:0000256" key="3">
    <source>
        <dbReference type="ARBA" id="ARBA00022723"/>
    </source>
</evidence>
<organism evidence="7 8">
    <name type="scientific">Umbelopsis ramanniana AG</name>
    <dbReference type="NCBI Taxonomy" id="1314678"/>
    <lineage>
        <taxon>Eukaryota</taxon>
        <taxon>Fungi</taxon>
        <taxon>Fungi incertae sedis</taxon>
        <taxon>Mucoromycota</taxon>
        <taxon>Mucoromycotina</taxon>
        <taxon>Umbelopsidomycetes</taxon>
        <taxon>Umbelopsidales</taxon>
        <taxon>Umbelopsidaceae</taxon>
        <taxon>Umbelopsis</taxon>
    </lineage>
</organism>
<reference evidence="7" key="1">
    <citation type="submission" date="2021-06" db="EMBL/GenBank/DDBJ databases">
        <authorList>
            <consortium name="DOE Joint Genome Institute"/>
            <person name="Mondo S.J."/>
            <person name="Amses K.R."/>
            <person name="Simmons D.R."/>
            <person name="Longcore J.E."/>
            <person name="Seto K."/>
            <person name="Alves G.H."/>
            <person name="Bonds A.E."/>
            <person name="Quandt C.A."/>
            <person name="Davis W.J."/>
            <person name="Chang Y."/>
            <person name="Letcher P.M."/>
            <person name="Powell M.J."/>
            <person name="Kuo A."/>
            <person name="Labutti K."/>
            <person name="Pangilinan J."/>
            <person name="Andreopoulos W."/>
            <person name="Tritt A."/>
            <person name="Riley R."/>
            <person name="Hundley H."/>
            <person name="Johnson J."/>
            <person name="Lipzen A."/>
            <person name="Barry K."/>
            <person name="Berbee M.L."/>
            <person name="Buchler N.E."/>
            <person name="Grigoriev I.V."/>
            <person name="Spatafora J.W."/>
            <person name="Stajich J.E."/>
            <person name="James T.Y."/>
        </authorList>
    </citation>
    <scope>NUCLEOTIDE SEQUENCE</scope>
    <source>
        <strain evidence="7">AG</strain>
    </source>
</reference>
<sequence length="434" mass="48869">MRALHDKYGPVVRISRTVLSVADKDMLKQVLVTDDLRKGTVYDNTAFGKPNMFNLTDRAAHRHTRRVISPAFSIRYLAGLEPLLESVIDDMVEKVEGDISAAEASGNPEAVIDLWHLTQAVALDAMGECAFGETFGMIKNGSHPLPKRLTEGVRRGSIFFTNGFLGKLVKMSGIKMADPYIVNFMKDVIHKRMTAEAPRKDILQILIDAAKSEKSSEQLSENSVMGETMLFLFAGAETTSNSAAFALIALLQEREKFEKLREEVDTLEYNDDNKNFSYESLKNAAYLNAVINETLRLRPVTAAGLERIAEQDFVLGQSYHIPKGTTILANMYVAHMNPEYFDEPELFKPERWLEGYEPAPAVDAFYPFSAGSRNCIGKNFALQEMRLVIATLIKKFDFDTIPESMKDAEDIRHFITLTIWKDSFKAKVSRRKDL</sequence>
<dbReference type="InterPro" id="IPR002401">
    <property type="entry name" value="Cyt_P450_E_grp-I"/>
</dbReference>
<dbReference type="InterPro" id="IPR017972">
    <property type="entry name" value="Cyt_P450_CS"/>
</dbReference>
<dbReference type="InterPro" id="IPR001128">
    <property type="entry name" value="Cyt_P450"/>
</dbReference>
<dbReference type="GO" id="GO:0005506">
    <property type="term" value="F:iron ion binding"/>
    <property type="evidence" value="ECO:0007669"/>
    <property type="project" value="InterPro"/>
</dbReference>
<evidence type="ECO:0000256" key="2">
    <source>
        <dbReference type="ARBA" id="ARBA00010617"/>
    </source>
</evidence>
<dbReference type="AlphaFoldDB" id="A0AAD5HB13"/>
<reference evidence="7" key="2">
    <citation type="journal article" date="2022" name="Proc. Natl. Acad. Sci. U.S.A.">
        <title>Diploid-dominant life cycles characterize the early evolution of Fungi.</title>
        <authorList>
            <person name="Amses K.R."/>
            <person name="Simmons D.R."/>
            <person name="Longcore J.E."/>
            <person name="Mondo S.J."/>
            <person name="Seto K."/>
            <person name="Jeronimo G.H."/>
            <person name="Bonds A.E."/>
            <person name="Quandt C.A."/>
            <person name="Davis W.J."/>
            <person name="Chang Y."/>
            <person name="Federici B.A."/>
            <person name="Kuo A."/>
            <person name="LaButti K."/>
            <person name="Pangilinan J."/>
            <person name="Andreopoulos W."/>
            <person name="Tritt A."/>
            <person name="Riley R."/>
            <person name="Hundley H."/>
            <person name="Johnson J."/>
            <person name="Lipzen A."/>
            <person name="Barry K."/>
            <person name="Lang B.F."/>
            <person name="Cuomo C.A."/>
            <person name="Buchler N.E."/>
            <person name="Grigoriev I.V."/>
            <person name="Spatafora J.W."/>
            <person name="Stajich J.E."/>
            <person name="James T.Y."/>
        </authorList>
    </citation>
    <scope>NUCLEOTIDE SEQUENCE</scope>
    <source>
        <strain evidence="7">AG</strain>
    </source>
</reference>
<dbReference type="PRINTS" id="PR00385">
    <property type="entry name" value="P450"/>
</dbReference>
<dbReference type="InterPro" id="IPR050121">
    <property type="entry name" value="Cytochrome_P450_monoxygenase"/>
</dbReference>
<accession>A0AAD5HB13</accession>
<keyword evidence="4 5" id="KW-0408">Iron</keyword>
<dbReference type="RefSeq" id="XP_051440722.1">
    <property type="nucleotide sequence ID" value="XM_051592167.1"/>
</dbReference>
<keyword evidence="3 5" id="KW-0479">Metal-binding</keyword>
<evidence type="ECO:0008006" key="9">
    <source>
        <dbReference type="Google" id="ProtNLM"/>
    </source>
</evidence>
<dbReference type="PRINTS" id="PR00463">
    <property type="entry name" value="EP450I"/>
</dbReference>
<dbReference type="Gene3D" id="1.10.630.10">
    <property type="entry name" value="Cytochrome P450"/>
    <property type="match status" value="1"/>
</dbReference>
<keyword evidence="6" id="KW-0560">Oxidoreductase</keyword>
<feature type="binding site" description="axial binding residue" evidence="5">
    <location>
        <position position="375"/>
    </location>
    <ligand>
        <name>heme</name>
        <dbReference type="ChEBI" id="CHEBI:30413"/>
    </ligand>
    <ligandPart>
        <name>Fe</name>
        <dbReference type="ChEBI" id="CHEBI:18248"/>
    </ligandPart>
</feature>
<dbReference type="Pfam" id="PF00067">
    <property type="entry name" value="p450"/>
    <property type="match status" value="1"/>
</dbReference>
<evidence type="ECO:0000313" key="8">
    <source>
        <dbReference type="Proteomes" id="UP001206595"/>
    </source>
</evidence>
<evidence type="ECO:0000256" key="4">
    <source>
        <dbReference type="ARBA" id="ARBA00023004"/>
    </source>
</evidence>
<comment type="caution">
    <text evidence="7">The sequence shown here is derived from an EMBL/GenBank/DDBJ whole genome shotgun (WGS) entry which is preliminary data.</text>
</comment>
<dbReference type="GO" id="GO:0004497">
    <property type="term" value="F:monooxygenase activity"/>
    <property type="evidence" value="ECO:0007669"/>
    <property type="project" value="UniProtKB-KW"/>
</dbReference>
<dbReference type="GO" id="GO:0016705">
    <property type="term" value="F:oxidoreductase activity, acting on paired donors, with incorporation or reduction of molecular oxygen"/>
    <property type="evidence" value="ECO:0007669"/>
    <property type="project" value="InterPro"/>
</dbReference>
<dbReference type="GO" id="GO:0020037">
    <property type="term" value="F:heme binding"/>
    <property type="evidence" value="ECO:0007669"/>
    <property type="project" value="InterPro"/>
</dbReference>
<gene>
    <name evidence="7" type="ORF">K450DRAFT_260489</name>
</gene>
<dbReference type="Proteomes" id="UP001206595">
    <property type="component" value="Unassembled WGS sequence"/>
</dbReference>
<dbReference type="PROSITE" id="PS00086">
    <property type="entry name" value="CYTOCHROME_P450"/>
    <property type="match status" value="1"/>
</dbReference>
<evidence type="ECO:0000313" key="7">
    <source>
        <dbReference type="EMBL" id="KAI8575718.1"/>
    </source>
</evidence>
<comment type="cofactor">
    <cofactor evidence="1 5">
        <name>heme</name>
        <dbReference type="ChEBI" id="CHEBI:30413"/>
    </cofactor>
</comment>
<keyword evidence="6" id="KW-0503">Monooxygenase</keyword>
<keyword evidence="8" id="KW-1185">Reference proteome</keyword>
<dbReference type="GeneID" id="75917510"/>
<dbReference type="PANTHER" id="PTHR24305">
    <property type="entry name" value="CYTOCHROME P450"/>
    <property type="match status" value="1"/>
</dbReference>